<comment type="caution">
    <text evidence="4">The sequence shown here is derived from an EMBL/GenBank/DDBJ whole genome shotgun (WGS) entry which is preliminary data.</text>
</comment>
<feature type="chain" id="PRO_5045841567" evidence="3">
    <location>
        <begin position="24"/>
        <end position="214"/>
    </location>
</feature>
<feature type="region of interest" description="Disordered" evidence="1">
    <location>
        <begin position="120"/>
        <end position="177"/>
    </location>
</feature>
<keyword evidence="2" id="KW-0812">Transmembrane</keyword>
<keyword evidence="3" id="KW-0732">Signal</keyword>
<proteinExistence type="predicted"/>
<reference evidence="4 5" key="1">
    <citation type="journal article" date="2021" name="Arch. Microbiol.">
        <title>Myceligenerans indicum sp. nov., an actinobacterium isolated from mangrove sediment of Sundarbans, India.</title>
        <authorList>
            <person name="Asha K."/>
            <person name="Bhadury P."/>
        </authorList>
    </citation>
    <scope>NUCLEOTIDE SEQUENCE [LARGE SCALE GENOMIC DNA]</scope>
    <source>
        <strain evidence="4 5">I2</strain>
    </source>
</reference>
<accession>A0ABS1LJL6</accession>
<dbReference type="Proteomes" id="UP000675409">
    <property type="component" value="Unassembled WGS sequence"/>
</dbReference>
<gene>
    <name evidence="4" type="ORF">HGK34_09105</name>
</gene>
<protein>
    <submittedName>
        <fullName evidence="4">LPXTG cell wall anchor domain-containing protein</fullName>
    </submittedName>
</protein>
<dbReference type="RefSeq" id="WP_201846348.1">
    <property type="nucleotide sequence ID" value="NZ_JABBYC010000011.1"/>
</dbReference>
<evidence type="ECO:0000256" key="2">
    <source>
        <dbReference type="SAM" id="Phobius"/>
    </source>
</evidence>
<feature type="transmembrane region" description="Helical" evidence="2">
    <location>
        <begin position="187"/>
        <end position="207"/>
    </location>
</feature>
<evidence type="ECO:0000313" key="5">
    <source>
        <dbReference type="Proteomes" id="UP000675409"/>
    </source>
</evidence>
<evidence type="ECO:0000256" key="3">
    <source>
        <dbReference type="SAM" id="SignalP"/>
    </source>
</evidence>
<dbReference type="EMBL" id="JABBYC010000011">
    <property type="protein sequence ID" value="MBL0886425.1"/>
    <property type="molecule type" value="Genomic_DNA"/>
</dbReference>
<keyword evidence="5" id="KW-1185">Reference proteome</keyword>
<sequence>MRLLSAASRIAATLAVAPAVLFAAPAAATGGSDDPVPYEVTAEGLTLPPGTTFPDNGHVNIRYTVDGTENSAGIHFETLNDQPSGKYVGESFLPWGELIDAASYCITWVQVSEYNQHFGEGGQEPVCTTDEPEPTPDATEPATGPTPSASTPSAAPGTPGEAAVTPSASPEPSAEDGTVLAATGSTAVPVAIFAGLLVAAGAILVVLGRRARRG</sequence>
<dbReference type="NCBIfam" id="TIGR01167">
    <property type="entry name" value="LPXTG_anchor"/>
    <property type="match status" value="1"/>
</dbReference>
<feature type="compositionally biased region" description="Low complexity" evidence="1">
    <location>
        <begin position="136"/>
        <end position="160"/>
    </location>
</feature>
<evidence type="ECO:0000313" key="4">
    <source>
        <dbReference type="EMBL" id="MBL0886425.1"/>
    </source>
</evidence>
<evidence type="ECO:0000256" key="1">
    <source>
        <dbReference type="SAM" id="MobiDB-lite"/>
    </source>
</evidence>
<organism evidence="4 5">
    <name type="scientific">Myceligenerans indicum</name>
    <dbReference type="NCBI Taxonomy" id="2593663"/>
    <lineage>
        <taxon>Bacteria</taxon>
        <taxon>Bacillati</taxon>
        <taxon>Actinomycetota</taxon>
        <taxon>Actinomycetes</taxon>
        <taxon>Micrococcales</taxon>
        <taxon>Promicromonosporaceae</taxon>
        <taxon>Myceligenerans</taxon>
    </lineage>
</organism>
<feature type="signal peptide" evidence="3">
    <location>
        <begin position="1"/>
        <end position="23"/>
    </location>
</feature>
<keyword evidence="2" id="KW-1133">Transmembrane helix</keyword>
<keyword evidence="2" id="KW-0472">Membrane</keyword>
<name>A0ABS1LJL6_9MICO</name>